<evidence type="ECO:0000259" key="18">
    <source>
        <dbReference type="PROSITE" id="PS50835"/>
    </source>
</evidence>
<gene>
    <name evidence="19" type="ORF">ORF029L</name>
</gene>
<evidence type="ECO:0000256" key="11">
    <source>
        <dbReference type="ARBA" id="ARBA00023136"/>
    </source>
</evidence>
<dbReference type="SMART" id="SM00409">
    <property type="entry name" value="IG"/>
    <property type="match status" value="2"/>
</dbReference>
<reference evidence="19 20" key="1">
    <citation type="journal article" date="2004" name="J. Virol.">
        <title>Functional genomics analysis of Singapore grouper iridovirus: complete sequence determination and proteomic analysis.</title>
        <authorList>
            <person name="Song W.J."/>
            <person name="Qin Q.W."/>
            <person name="Qiu J."/>
            <person name="Huang C.H."/>
            <person name="Wang F."/>
            <person name="Hew C.L."/>
        </authorList>
    </citation>
    <scope>NUCLEOTIDE SEQUENCE [LARGE SCALE GENOMIC DNA]</scope>
</reference>
<dbReference type="Pfam" id="PF07686">
    <property type="entry name" value="V-set"/>
    <property type="match status" value="1"/>
</dbReference>
<sequence length="332" mass="36581">MFGIATLIACVAFTLVDCEHATCYVGNSCKLQCRVDSTKEALFHWYKKSGDSMLSVYSYYHWAPKLEFQSPLFKNRVSVDAAAAKSADASITIANISKADEGAYKCYTSHQTGNSEKILTVSVKQPIKHVSVSKVNDTFQCAAMFNTEPGRVDWNTHVIEYVSDGSSKITVTADVPDTDEYSLTCTASSGLVTVTATVFGTSITSNSTERVNVSCGYDTNRYVRWHRDGIFVADNNGVLPEYENDTRVYDDGTLELSGENKGGLYTCADSAETYMYVTRVIVDDRRPRNRAIPAVILILLVLAIAGFATYRVRSKLPKLPKLPKLNELCNAV</sequence>
<keyword evidence="10 17" id="KW-1133">Transmembrane helix</keyword>
<feature type="transmembrane region" description="Helical" evidence="17">
    <location>
        <begin position="291"/>
        <end position="312"/>
    </location>
</feature>
<keyword evidence="5" id="KW-0348">Hemagglutinin</keyword>
<dbReference type="RefSeq" id="YP_164124.1">
    <property type="nucleotide sequence ID" value="NC_006549.1"/>
</dbReference>
<keyword evidence="6 17" id="KW-0812">Transmembrane</keyword>
<evidence type="ECO:0000256" key="10">
    <source>
        <dbReference type="ARBA" id="ARBA00022989"/>
    </source>
</evidence>
<evidence type="ECO:0000313" key="20">
    <source>
        <dbReference type="Proteomes" id="UP000172127"/>
    </source>
</evidence>
<dbReference type="InterPro" id="IPR036179">
    <property type="entry name" value="Ig-like_dom_sf"/>
</dbReference>
<keyword evidence="15" id="KW-0393">Immunoglobulin domain</keyword>
<evidence type="ECO:0000256" key="6">
    <source>
        <dbReference type="ARBA" id="ARBA00022692"/>
    </source>
</evidence>
<dbReference type="InterPro" id="IPR013783">
    <property type="entry name" value="Ig-like_fold"/>
</dbReference>
<keyword evidence="11 17" id="KW-0472">Membrane</keyword>
<evidence type="ECO:0000256" key="15">
    <source>
        <dbReference type="ARBA" id="ARBA00023319"/>
    </source>
</evidence>
<evidence type="ECO:0000256" key="2">
    <source>
        <dbReference type="ARBA" id="ARBA00004313"/>
    </source>
</evidence>
<dbReference type="InterPro" id="IPR003598">
    <property type="entry name" value="Ig_sub2"/>
</dbReference>
<proteinExistence type="predicted"/>
<dbReference type="PANTHER" id="PTHR25466">
    <property type="entry name" value="T-LYMPHOCYTE ACTIVATION ANTIGEN"/>
    <property type="match status" value="1"/>
</dbReference>
<dbReference type="Gene3D" id="2.60.40.10">
    <property type="entry name" value="Immunoglobulins"/>
    <property type="match status" value="1"/>
</dbReference>
<dbReference type="Proteomes" id="UP000172127">
    <property type="component" value="Segment"/>
</dbReference>
<evidence type="ECO:0000256" key="1">
    <source>
        <dbReference type="ARBA" id="ARBA00004251"/>
    </source>
</evidence>
<dbReference type="InterPro" id="IPR007110">
    <property type="entry name" value="Ig-like_dom"/>
</dbReference>
<keyword evidence="14" id="KW-0325">Glycoprotein</keyword>
<accession>Q5YFN6</accession>
<dbReference type="GO" id="GO:0005886">
    <property type="term" value="C:plasma membrane"/>
    <property type="evidence" value="ECO:0007669"/>
    <property type="project" value="UniProtKB-SubCell"/>
</dbReference>
<dbReference type="GO" id="GO:0019031">
    <property type="term" value="C:viral envelope"/>
    <property type="evidence" value="ECO:0007669"/>
    <property type="project" value="UniProtKB-KW"/>
</dbReference>
<evidence type="ECO:0000256" key="7">
    <source>
        <dbReference type="ARBA" id="ARBA00022729"/>
    </source>
</evidence>
<evidence type="ECO:0000313" key="19">
    <source>
        <dbReference type="EMBL" id="AAS18044.1"/>
    </source>
</evidence>
<dbReference type="KEGG" id="vg:3197129"/>
<evidence type="ECO:0000256" key="12">
    <source>
        <dbReference type="ARBA" id="ARBA00023157"/>
    </source>
</evidence>
<keyword evidence="4" id="KW-1003">Cell membrane</keyword>
<evidence type="ECO:0000256" key="3">
    <source>
        <dbReference type="ARBA" id="ARBA00004563"/>
    </source>
</evidence>
<dbReference type="PROSITE" id="PS50835">
    <property type="entry name" value="IG_LIKE"/>
    <property type="match status" value="2"/>
</dbReference>
<dbReference type="InterPro" id="IPR013106">
    <property type="entry name" value="Ig_V-set"/>
</dbReference>
<dbReference type="GO" id="GO:0006955">
    <property type="term" value="P:immune response"/>
    <property type="evidence" value="ECO:0007669"/>
    <property type="project" value="TreeGrafter"/>
</dbReference>
<dbReference type="SMART" id="SM00408">
    <property type="entry name" value="IGc2"/>
    <property type="match status" value="1"/>
</dbReference>
<feature type="domain" description="Ig-like" evidence="18">
    <location>
        <begin position="26"/>
        <end position="122"/>
    </location>
</feature>
<dbReference type="InterPro" id="IPR003599">
    <property type="entry name" value="Ig_sub"/>
</dbReference>
<comment type="subcellular location">
    <subcellularLocation>
        <location evidence="1">Cell membrane</location>
        <topology evidence="1">Single-pass type I membrane protein</topology>
    </subcellularLocation>
    <subcellularLocation>
        <location evidence="2">Host membrane</location>
        <topology evidence="2">Single-pass type I membrane protein</topology>
    </subcellularLocation>
    <subcellularLocation>
        <location evidence="3">Virion membrane</location>
        <topology evidence="3">Single-pass type I membrane protein</topology>
    </subcellularLocation>
</comment>
<organism evidence="19 20">
    <name type="scientific">Singapore grouper iridovirus</name>
    <dbReference type="NCBI Taxonomy" id="262968"/>
    <lineage>
        <taxon>Viruses</taxon>
        <taxon>Varidnaviria</taxon>
        <taxon>Bamfordvirae</taxon>
        <taxon>Nucleocytoviricota</taxon>
        <taxon>Megaviricetes</taxon>
        <taxon>Pimascovirales</taxon>
        <taxon>Pimascovirales incertae sedis</taxon>
        <taxon>Iridoviridae</taxon>
        <taxon>Alphairidovirinae</taxon>
        <taxon>Ranavirus</taxon>
        <taxon>Ranavirus epinephelus1</taxon>
    </lineage>
</organism>
<keyword evidence="9" id="KW-0946">Virion</keyword>
<keyword evidence="13" id="KW-0675">Receptor</keyword>
<keyword evidence="12" id="KW-1015">Disulfide bond</keyword>
<keyword evidence="8" id="KW-1043">Host membrane</keyword>
<evidence type="ECO:0000256" key="8">
    <source>
        <dbReference type="ARBA" id="ARBA00022870"/>
    </source>
</evidence>
<evidence type="ECO:0000256" key="4">
    <source>
        <dbReference type="ARBA" id="ARBA00022475"/>
    </source>
</evidence>
<dbReference type="EMBL" id="AY521625">
    <property type="protein sequence ID" value="AAS18044.1"/>
    <property type="molecule type" value="Genomic_DNA"/>
</dbReference>
<keyword evidence="20" id="KW-1185">Reference proteome</keyword>
<evidence type="ECO:0000256" key="14">
    <source>
        <dbReference type="ARBA" id="ARBA00023180"/>
    </source>
</evidence>
<evidence type="ECO:0000256" key="16">
    <source>
        <dbReference type="ARBA" id="ARBA00030815"/>
    </source>
</evidence>
<dbReference type="GeneID" id="3197129"/>
<feature type="domain" description="Ig-like" evidence="18">
    <location>
        <begin position="167"/>
        <end position="278"/>
    </location>
</feature>
<keyword evidence="9" id="KW-0261">Viral envelope protein</keyword>
<dbReference type="GO" id="GO:0033644">
    <property type="term" value="C:host cell membrane"/>
    <property type="evidence" value="ECO:0007669"/>
    <property type="project" value="UniProtKB-SubCell"/>
</dbReference>
<evidence type="ECO:0000256" key="9">
    <source>
        <dbReference type="ARBA" id="ARBA00022879"/>
    </source>
</evidence>
<dbReference type="GO" id="GO:0007166">
    <property type="term" value="P:cell surface receptor signaling pathway"/>
    <property type="evidence" value="ECO:0007669"/>
    <property type="project" value="TreeGrafter"/>
</dbReference>
<dbReference type="GO" id="GO:0071222">
    <property type="term" value="P:cellular response to lipopolysaccharide"/>
    <property type="evidence" value="ECO:0007669"/>
    <property type="project" value="TreeGrafter"/>
</dbReference>
<dbReference type="InterPro" id="IPR051713">
    <property type="entry name" value="T-cell_Activation_Regulation"/>
</dbReference>
<evidence type="ECO:0000256" key="17">
    <source>
        <dbReference type="SAM" id="Phobius"/>
    </source>
</evidence>
<protein>
    <recommendedName>
        <fullName evidence="16">Hemagglutinin</fullName>
    </recommendedName>
</protein>
<keyword evidence="7" id="KW-0732">Signal</keyword>
<evidence type="ECO:0000256" key="13">
    <source>
        <dbReference type="ARBA" id="ARBA00023170"/>
    </source>
</evidence>
<name>Q5YFN6_9VIRU</name>
<evidence type="ECO:0000256" key="5">
    <source>
        <dbReference type="ARBA" id="ARBA00022546"/>
    </source>
</evidence>
<dbReference type="SUPFAM" id="SSF48726">
    <property type="entry name" value="Immunoglobulin"/>
    <property type="match status" value="1"/>
</dbReference>
<dbReference type="PANTHER" id="PTHR25466:SF14">
    <property type="entry name" value="BUTYROPHILIN SUBFAMILY 2 MEMBER A2-LIKE-RELATED"/>
    <property type="match status" value="1"/>
</dbReference>
<dbReference type="GO" id="GO:0055036">
    <property type="term" value="C:virion membrane"/>
    <property type="evidence" value="ECO:0007669"/>
    <property type="project" value="UniProtKB-SubCell"/>
</dbReference>